<evidence type="ECO:0000256" key="2">
    <source>
        <dbReference type="PROSITE-ProRule" id="PRU00626"/>
    </source>
</evidence>
<feature type="domain" description="CRM" evidence="3">
    <location>
        <begin position="1"/>
        <end position="96"/>
    </location>
</feature>
<dbReference type="InterPro" id="IPR035920">
    <property type="entry name" value="YhbY-like_sf"/>
</dbReference>
<dbReference type="GO" id="GO:0003723">
    <property type="term" value="F:RNA binding"/>
    <property type="evidence" value="ECO:0007669"/>
    <property type="project" value="UniProtKB-UniRule"/>
</dbReference>
<dbReference type="Pfam" id="PF01985">
    <property type="entry name" value="CRS1_YhbY"/>
    <property type="match status" value="1"/>
</dbReference>
<dbReference type="PANTHER" id="PTHR40065">
    <property type="entry name" value="RNA-BINDING PROTEIN YHBY"/>
    <property type="match status" value="1"/>
</dbReference>
<keyword evidence="5" id="KW-1185">Reference proteome</keyword>
<reference evidence="4 5" key="1">
    <citation type="submission" date="2023-08" db="EMBL/GenBank/DDBJ databases">
        <title>Helicovermis profunda gen. nov., sp. nov., a novel mesophilic, fermentative bacterium within the Bacillota from a deep-sea hydrothermal vent chimney.</title>
        <authorList>
            <person name="Miyazaki U."/>
            <person name="Mizutani D."/>
            <person name="Hashimoto Y."/>
            <person name="Tame A."/>
            <person name="Sawayama S."/>
            <person name="Miyazaki J."/>
            <person name="Takai K."/>
            <person name="Nakagawa S."/>
        </authorList>
    </citation>
    <scope>NUCLEOTIDE SEQUENCE [LARGE SCALE GENOMIC DNA]</scope>
    <source>
        <strain evidence="4 5">S502</strain>
    </source>
</reference>
<proteinExistence type="predicted"/>
<protein>
    <submittedName>
        <fullName evidence="4">YhbY family RNA-binding protein</fullName>
    </submittedName>
</protein>
<organism evidence="4 5">
    <name type="scientific">Helicovermis profundi</name>
    <dbReference type="NCBI Taxonomy" id="3065157"/>
    <lineage>
        <taxon>Bacteria</taxon>
        <taxon>Bacillati</taxon>
        <taxon>Bacillota</taxon>
        <taxon>Clostridia</taxon>
        <taxon>Helicovermis</taxon>
    </lineage>
</organism>
<keyword evidence="1 2" id="KW-0694">RNA-binding</keyword>
<evidence type="ECO:0000256" key="1">
    <source>
        <dbReference type="ARBA" id="ARBA00022884"/>
    </source>
</evidence>
<dbReference type="SMART" id="SM01103">
    <property type="entry name" value="CRS1_YhbY"/>
    <property type="match status" value="1"/>
</dbReference>
<dbReference type="InterPro" id="IPR051925">
    <property type="entry name" value="RNA-binding_domain"/>
</dbReference>
<dbReference type="SUPFAM" id="SSF75471">
    <property type="entry name" value="YhbY-like"/>
    <property type="match status" value="1"/>
</dbReference>
<dbReference type="AlphaFoldDB" id="A0AAU9EEQ3"/>
<evidence type="ECO:0000313" key="5">
    <source>
        <dbReference type="Proteomes" id="UP001321786"/>
    </source>
</evidence>
<dbReference type="RefSeq" id="WP_338535525.1">
    <property type="nucleotide sequence ID" value="NZ_AP028654.1"/>
</dbReference>
<dbReference type="Gene3D" id="3.30.110.60">
    <property type="entry name" value="YhbY-like"/>
    <property type="match status" value="1"/>
</dbReference>
<dbReference type="Proteomes" id="UP001321786">
    <property type="component" value="Chromosome"/>
</dbReference>
<dbReference type="InterPro" id="IPR001890">
    <property type="entry name" value="RNA-binding_CRM"/>
</dbReference>
<sequence>MLNSKQRKYLKSMANGLKPIAQLGKDGVTEAFLKQLDIMLENKELVKVNVLETNMLDAKGACNDVCKAINAEFVQAIGRKFVIYKESREKEKDEKIRLPR</sequence>
<accession>A0AAU9EEQ3</accession>
<dbReference type="EMBL" id="AP028654">
    <property type="protein sequence ID" value="BEP29914.1"/>
    <property type="molecule type" value="Genomic_DNA"/>
</dbReference>
<gene>
    <name evidence="4" type="ORF">HLPR_22450</name>
</gene>
<name>A0AAU9EEQ3_9FIRM</name>
<evidence type="ECO:0000313" key="4">
    <source>
        <dbReference type="EMBL" id="BEP29914.1"/>
    </source>
</evidence>
<dbReference type="PROSITE" id="PS51295">
    <property type="entry name" value="CRM"/>
    <property type="match status" value="1"/>
</dbReference>
<dbReference type="PANTHER" id="PTHR40065:SF3">
    <property type="entry name" value="RNA-BINDING PROTEIN YHBY"/>
    <property type="match status" value="1"/>
</dbReference>
<evidence type="ECO:0000259" key="3">
    <source>
        <dbReference type="PROSITE" id="PS51295"/>
    </source>
</evidence>
<dbReference type="KEGG" id="hprf:HLPR_22450"/>